<proteinExistence type="predicted"/>
<dbReference type="EMBL" id="JACJVN010000032">
    <property type="protein sequence ID" value="MBB6677435.1"/>
    <property type="molecule type" value="Genomic_DNA"/>
</dbReference>
<sequence length="101" mass="11788">MSKPLRASMLDYASGVDTRPYPGVLPDELEKYRYYVGDSGHAIMCVLETHWPTDEPYMYEIPVPVKYVLEQGYRIDNGFVIVDAPYDMRFGLDVDDKYYEF</sequence>
<gene>
    <name evidence="1" type="ORF">H4Q31_08875</name>
</gene>
<dbReference type="Proteomes" id="UP000574133">
    <property type="component" value="Unassembled WGS sequence"/>
</dbReference>
<evidence type="ECO:0000313" key="2">
    <source>
        <dbReference type="Proteomes" id="UP000574133"/>
    </source>
</evidence>
<reference evidence="1 2" key="1">
    <citation type="submission" date="2020-08" db="EMBL/GenBank/DDBJ databases">
        <title>Cohnella phylogeny.</title>
        <authorList>
            <person name="Dunlap C."/>
        </authorList>
    </citation>
    <scope>NUCLEOTIDE SEQUENCE [LARGE SCALE GENOMIC DNA]</scope>
    <source>
        <strain evidence="1 2">DSM 103658</strain>
    </source>
</reference>
<comment type="caution">
    <text evidence="1">The sequence shown here is derived from an EMBL/GenBank/DDBJ whole genome shotgun (WGS) entry which is preliminary data.</text>
</comment>
<name>A0A841TBN1_9BACL</name>
<dbReference type="AlphaFoldDB" id="A0A841TBN1"/>
<accession>A0A841TBN1</accession>
<evidence type="ECO:0000313" key="1">
    <source>
        <dbReference type="EMBL" id="MBB6677435.1"/>
    </source>
</evidence>
<keyword evidence="2" id="KW-1185">Reference proteome</keyword>
<organism evidence="1 2">
    <name type="scientific">Cohnella lubricantis</name>
    <dbReference type="NCBI Taxonomy" id="2163172"/>
    <lineage>
        <taxon>Bacteria</taxon>
        <taxon>Bacillati</taxon>
        <taxon>Bacillota</taxon>
        <taxon>Bacilli</taxon>
        <taxon>Bacillales</taxon>
        <taxon>Paenibacillaceae</taxon>
        <taxon>Cohnella</taxon>
    </lineage>
</organism>
<protein>
    <submittedName>
        <fullName evidence="1">Uncharacterized protein</fullName>
    </submittedName>
</protein>
<dbReference type="RefSeq" id="WP_185178716.1">
    <property type="nucleotide sequence ID" value="NZ_CBCSEP010000013.1"/>
</dbReference>